<dbReference type="Gramene" id="RZC81094">
    <property type="protein sequence ID" value="RZC81094"/>
    <property type="gene ID" value="C5167_043676"/>
</dbReference>
<sequence>MVMVVVVEFIKGDWKVVAVKQFYRNGLQGNMEFLIEGIVAMEMKTSSL</sequence>
<protein>
    <submittedName>
        <fullName evidence="1">Uncharacterized protein</fullName>
    </submittedName>
</protein>
<evidence type="ECO:0000313" key="1">
    <source>
        <dbReference type="EMBL" id="RZC81094.1"/>
    </source>
</evidence>
<gene>
    <name evidence="1" type="ORF">C5167_043676</name>
</gene>
<dbReference type="EMBL" id="CM010724">
    <property type="protein sequence ID" value="RZC81094.1"/>
    <property type="molecule type" value="Genomic_DNA"/>
</dbReference>
<reference evidence="1 2" key="1">
    <citation type="journal article" date="2018" name="Science">
        <title>The opium poppy genome and morphinan production.</title>
        <authorList>
            <person name="Guo L."/>
            <person name="Winzer T."/>
            <person name="Yang X."/>
            <person name="Li Y."/>
            <person name="Ning Z."/>
            <person name="He Z."/>
            <person name="Teodor R."/>
            <person name="Lu Y."/>
            <person name="Bowser T.A."/>
            <person name="Graham I.A."/>
            <person name="Ye K."/>
        </authorList>
    </citation>
    <scope>NUCLEOTIDE SEQUENCE [LARGE SCALE GENOMIC DNA]</scope>
    <source>
        <strain evidence="2">cv. HN1</strain>
        <tissue evidence="1">Leaves</tissue>
    </source>
</reference>
<evidence type="ECO:0000313" key="2">
    <source>
        <dbReference type="Proteomes" id="UP000316621"/>
    </source>
</evidence>
<dbReference type="AlphaFoldDB" id="A0A4Y7L6C1"/>
<organism evidence="1 2">
    <name type="scientific">Papaver somniferum</name>
    <name type="common">Opium poppy</name>
    <dbReference type="NCBI Taxonomy" id="3469"/>
    <lineage>
        <taxon>Eukaryota</taxon>
        <taxon>Viridiplantae</taxon>
        <taxon>Streptophyta</taxon>
        <taxon>Embryophyta</taxon>
        <taxon>Tracheophyta</taxon>
        <taxon>Spermatophyta</taxon>
        <taxon>Magnoliopsida</taxon>
        <taxon>Ranunculales</taxon>
        <taxon>Papaveraceae</taxon>
        <taxon>Papaveroideae</taxon>
        <taxon>Papaver</taxon>
    </lineage>
</organism>
<dbReference type="Proteomes" id="UP000316621">
    <property type="component" value="Chromosome 10"/>
</dbReference>
<proteinExistence type="predicted"/>
<accession>A0A4Y7L6C1</accession>
<name>A0A4Y7L6C1_PAPSO</name>
<keyword evidence="2" id="KW-1185">Reference proteome</keyword>